<gene>
    <name evidence="7" type="ORF">FH972_020257</name>
</gene>
<feature type="signal peptide" evidence="5">
    <location>
        <begin position="1"/>
        <end position="26"/>
    </location>
</feature>
<feature type="chain" id="PRO_5024342629" description="Bulb-type lectin domain-containing protein" evidence="5">
    <location>
        <begin position="27"/>
        <end position="404"/>
    </location>
</feature>
<dbReference type="OrthoDB" id="1184230at2759"/>
<evidence type="ECO:0000313" key="8">
    <source>
        <dbReference type="Proteomes" id="UP000327013"/>
    </source>
</evidence>
<dbReference type="SUPFAM" id="SSF51110">
    <property type="entry name" value="alpha-D-mannose-specific plant lectins"/>
    <property type="match status" value="1"/>
</dbReference>
<proteinExistence type="predicted"/>
<dbReference type="EMBL" id="CM017328">
    <property type="protein sequence ID" value="KAE8125450.1"/>
    <property type="molecule type" value="Genomic_DNA"/>
</dbReference>
<keyword evidence="1 5" id="KW-0732">Signal</keyword>
<dbReference type="SMART" id="SM00108">
    <property type="entry name" value="B_lectin"/>
    <property type="match status" value="1"/>
</dbReference>
<keyword evidence="3" id="KW-0325">Glycoprotein</keyword>
<name>A0A5N6RVU5_9ROSI</name>
<keyword evidence="4" id="KW-1133">Transmembrane helix</keyword>
<keyword evidence="4" id="KW-0472">Membrane</keyword>
<dbReference type="PROSITE" id="PS50927">
    <property type="entry name" value="BULB_LECTIN"/>
    <property type="match status" value="1"/>
</dbReference>
<dbReference type="Pfam" id="PF01453">
    <property type="entry name" value="B_lectin"/>
    <property type="match status" value="1"/>
</dbReference>
<evidence type="ECO:0000256" key="5">
    <source>
        <dbReference type="SAM" id="SignalP"/>
    </source>
</evidence>
<organism evidence="7 8">
    <name type="scientific">Carpinus fangiana</name>
    <dbReference type="NCBI Taxonomy" id="176857"/>
    <lineage>
        <taxon>Eukaryota</taxon>
        <taxon>Viridiplantae</taxon>
        <taxon>Streptophyta</taxon>
        <taxon>Embryophyta</taxon>
        <taxon>Tracheophyta</taxon>
        <taxon>Spermatophyta</taxon>
        <taxon>Magnoliopsida</taxon>
        <taxon>eudicotyledons</taxon>
        <taxon>Gunneridae</taxon>
        <taxon>Pentapetalae</taxon>
        <taxon>rosids</taxon>
        <taxon>fabids</taxon>
        <taxon>Fagales</taxon>
        <taxon>Betulaceae</taxon>
        <taxon>Carpinus</taxon>
    </lineage>
</organism>
<evidence type="ECO:0000259" key="6">
    <source>
        <dbReference type="PROSITE" id="PS50927"/>
    </source>
</evidence>
<dbReference type="Proteomes" id="UP000327013">
    <property type="component" value="Chromosome 8"/>
</dbReference>
<feature type="domain" description="Bulb-type lectin" evidence="6">
    <location>
        <begin position="31"/>
        <end position="155"/>
    </location>
</feature>
<dbReference type="Gene3D" id="2.90.10.10">
    <property type="entry name" value="Bulb-type lectin domain"/>
    <property type="match status" value="1"/>
</dbReference>
<evidence type="ECO:0000256" key="3">
    <source>
        <dbReference type="ARBA" id="ARBA00023180"/>
    </source>
</evidence>
<keyword evidence="4" id="KW-0812">Transmembrane</keyword>
<reference evidence="7 8" key="1">
    <citation type="submission" date="2019-06" db="EMBL/GenBank/DDBJ databases">
        <title>A chromosomal-level reference genome of Carpinus fangiana (Coryloideae, Betulaceae).</title>
        <authorList>
            <person name="Yang X."/>
            <person name="Wang Z."/>
            <person name="Zhang L."/>
            <person name="Hao G."/>
            <person name="Liu J."/>
            <person name="Yang Y."/>
        </authorList>
    </citation>
    <scope>NUCLEOTIDE SEQUENCE [LARGE SCALE GENOMIC DNA]</scope>
    <source>
        <strain evidence="7">Cfa_2016G</strain>
        <tissue evidence="7">Leaf</tissue>
    </source>
</reference>
<keyword evidence="8" id="KW-1185">Reference proteome</keyword>
<dbReference type="PANTHER" id="PTHR27006">
    <property type="entry name" value="PROMASTIGOTE SURFACE ANTIGEN PROTEIN PSA"/>
    <property type="match status" value="1"/>
</dbReference>
<sequence length="404" mass="44886">MSPIIISPLIASLLLLFCFGFQFTNATTITGDTIRAGQSLNTFETIESANGMYKLGFFSQENSAKYHVGISFRHVSDRNVLWVANREKPFPNSSAVLTLKPDGNLVISDGSLLYVVTNTSGGNDTYARLLDTVRQPIGRVTVCQDSKPMQPILLKDVREKEIYSAEMFRNMCFFPCLKFICLLIPSSCNTNSTKLKDNRLKKIVIPIAVVVALSLIAWELWTSDRGSELVDPLLDDISSMQMVLRYVHIALLCIQESAEDRPIMSDVVAMLSNESAVLPYPNEPAFLNVRNMSKANPVNRSGYINWTSDRGSELVDPLLDDISSMQMVLRYVHIALLCIQESAKDRPTMYDVVAMLSNESAVLPYPNEPAFLNVRNMSKANPVNRSGLEICSVSGVTFSIMNGQ</sequence>
<dbReference type="InterPro" id="IPR036426">
    <property type="entry name" value="Bulb-type_lectin_dom_sf"/>
</dbReference>
<feature type="transmembrane region" description="Helical" evidence="4">
    <location>
        <begin position="203"/>
        <end position="221"/>
    </location>
</feature>
<evidence type="ECO:0000256" key="1">
    <source>
        <dbReference type="ARBA" id="ARBA00022729"/>
    </source>
</evidence>
<dbReference type="InterPro" id="IPR001480">
    <property type="entry name" value="Bulb-type_lectin_dom"/>
</dbReference>
<dbReference type="CDD" id="cd00028">
    <property type="entry name" value="B_lectin"/>
    <property type="match status" value="1"/>
</dbReference>
<dbReference type="AlphaFoldDB" id="A0A5N6RVU5"/>
<accession>A0A5N6RVU5</accession>
<protein>
    <recommendedName>
        <fullName evidence="6">Bulb-type lectin domain-containing protein</fullName>
    </recommendedName>
</protein>
<keyword evidence="2" id="KW-1015">Disulfide bond</keyword>
<evidence type="ECO:0000256" key="2">
    <source>
        <dbReference type="ARBA" id="ARBA00023157"/>
    </source>
</evidence>
<dbReference type="Gene3D" id="1.10.510.10">
    <property type="entry name" value="Transferase(Phosphotransferase) domain 1"/>
    <property type="match status" value="2"/>
</dbReference>
<evidence type="ECO:0000256" key="4">
    <source>
        <dbReference type="SAM" id="Phobius"/>
    </source>
</evidence>
<dbReference type="PANTHER" id="PTHR27006:SF606">
    <property type="entry name" value="INTERLEUKIN-1 RECEPTOR-ASSOCIATED KINASE 4"/>
    <property type="match status" value="1"/>
</dbReference>
<evidence type="ECO:0000313" key="7">
    <source>
        <dbReference type="EMBL" id="KAE8125450.1"/>
    </source>
</evidence>